<name>A0A7Y9UML4_9ACTN</name>
<evidence type="ECO:0000256" key="4">
    <source>
        <dbReference type="ARBA" id="ARBA00022989"/>
    </source>
</evidence>
<dbReference type="PANTHER" id="PTHR12608">
    <property type="entry name" value="TRANSMEMBRANE PROTEIN HTP-1 RELATED"/>
    <property type="match status" value="1"/>
</dbReference>
<dbReference type="AlphaFoldDB" id="A0A7Y9UML4"/>
<comment type="similarity">
    <text evidence="2 6">Belongs to the GDT1 family.</text>
</comment>
<dbReference type="GO" id="GO:0016020">
    <property type="term" value="C:membrane"/>
    <property type="evidence" value="ECO:0007669"/>
    <property type="project" value="UniProtKB-SubCell"/>
</dbReference>
<evidence type="ECO:0000256" key="6">
    <source>
        <dbReference type="RuleBase" id="RU365102"/>
    </source>
</evidence>
<evidence type="ECO:0000256" key="5">
    <source>
        <dbReference type="ARBA" id="ARBA00023136"/>
    </source>
</evidence>
<comment type="subcellular location">
    <subcellularLocation>
        <location evidence="1 6">Membrane</location>
        <topology evidence="1 6">Multi-pass membrane protein</topology>
    </subcellularLocation>
</comment>
<keyword evidence="8" id="KW-1185">Reference proteome</keyword>
<organism evidence="7 8">
    <name type="scientific">Nocardioides daedukensis</name>
    <dbReference type="NCBI Taxonomy" id="634462"/>
    <lineage>
        <taxon>Bacteria</taxon>
        <taxon>Bacillati</taxon>
        <taxon>Actinomycetota</taxon>
        <taxon>Actinomycetes</taxon>
        <taxon>Propionibacteriales</taxon>
        <taxon>Nocardioidaceae</taxon>
        <taxon>Nocardioides</taxon>
    </lineage>
</organism>
<dbReference type="PANTHER" id="PTHR12608:SF1">
    <property type="entry name" value="TRANSMEMBRANE PROTEIN 165"/>
    <property type="match status" value="1"/>
</dbReference>
<evidence type="ECO:0000256" key="3">
    <source>
        <dbReference type="ARBA" id="ARBA00022692"/>
    </source>
</evidence>
<sequence>MYAFLLSTAVIFVAELGDKSQLMAMTFATRYRARDVILGITAATAIVHLASVGIGVAIGSSFADYQDWISIVAGVAFLIFAAWTLRGDELTEDEAQKAKNSKGMAILAVGVAFFLAELGDKTMLATITLATQEGWFGTWLGSTVGMVAADALAIAAGVLLGRQLPEKVIKYGAAAAFLIFGLLLIAQGVGWP</sequence>
<keyword evidence="4 6" id="KW-1133">Transmembrane helix</keyword>
<protein>
    <recommendedName>
        <fullName evidence="6">GDT1 family protein</fullName>
    </recommendedName>
</protein>
<dbReference type="EMBL" id="JACCAA010000001">
    <property type="protein sequence ID" value="NYG57628.1"/>
    <property type="molecule type" value="Genomic_DNA"/>
</dbReference>
<feature type="transmembrane region" description="Helical" evidence="6">
    <location>
        <begin position="171"/>
        <end position="191"/>
    </location>
</feature>
<feature type="transmembrane region" description="Helical" evidence="6">
    <location>
        <begin position="36"/>
        <end position="62"/>
    </location>
</feature>
<dbReference type="Proteomes" id="UP000540656">
    <property type="component" value="Unassembled WGS sequence"/>
</dbReference>
<evidence type="ECO:0000256" key="2">
    <source>
        <dbReference type="ARBA" id="ARBA00009190"/>
    </source>
</evidence>
<dbReference type="Pfam" id="PF01169">
    <property type="entry name" value="GDT1"/>
    <property type="match status" value="2"/>
</dbReference>
<evidence type="ECO:0000313" key="8">
    <source>
        <dbReference type="Proteomes" id="UP000540656"/>
    </source>
</evidence>
<dbReference type="InterPro" id="IPR001727">
    <property type="entry name" value="GDT1-like"/>
</dbReference>
<comment type="caution">
    <text evidence="7">The sequence shown here is derived from an EMBL/GenBank/DDBJ whole genome shotgun (WGS) entry which is preliminary data.</text>
</comment>
<feature type="transmembrane region" description="Helical" evidence="6">
    <location>
        <begin position="106"/>
        <end position="130"/>
    </location>
</feature>
<keyword evidence="5 6" id="KW-0472">Membrane</keyword>
<feature type="transmembrane region" description="Helical" evidence="6">
    <location>
        <begin position="68"/>
        <end position="85"/>
    </location>
</feature>
<dbReference type="RefSeq" id="WP_179500875.1">
    <property type="nucleotide sequence ID" value="NZ_JACCAA010000001.1"/>
</dbReference>
<accession>A0A7Y9UML4</accession>
<evidence type="ECO:0000256" key="1">
    <source>
        <dbReference type="ARBA" id="ARBA00004141"/>
    </source>
</evidence>
<reference evidence="7 8" key="1">
    <citation type="submission" date="2020-07" db="EMBL/GenBank/DDBJ databases">
        <title>Sequencing the genomes of 1000 actinobacteria strains.</title>
        <authorList>
            <person name="Klenk H.-P."/>
        </authorList>
    </citation>
    <scope>NUCLEOTIDE SEQUENCE [LARGE SCALE GENOMIC DNA]</scope>
    <source>
        <strain evidence="7 8">DSM 23819</strain>
    </source>
</reference>
<gene>
    <name evidence="7" type="ORF">BJ980_000551</name>
</gene>
<keyword evidence="3 6" id="KW-0812">Transmembrane</keyword>
<feature type="transmembrane region" description="Helical" evidence="6">
    <location>
        <begin position="136"/>
        <end position="159"/>
    </location>
</feature>
<dbReference type="GO" id="GO:0046873">
    <property type="term" value="F:metal ion transmembrane transporter activity"/>
    <property type="evidence" value="ECO:0007669"/>
    <property type="project" value="InterPro"/>
</dbReference>
<evidence type="ECO:0000313" key="7">
    <source>
        <dbReference type="EMBL" id="NYG57628.1"/>
    </source>
</evidence>
<proteinExistence type="inferred from homology"/>